<reference evidence="1" key="1">
    <citation type="submission" date="2020-06" db="EMBL/GenBank/DDBJ databases">
        <title>Draft genome of Bugula neritina, a colonial animal packing powerful symbionts and potential medicines.</title>
        <authorList>
            <person name="Rayko M."/>
        </authorList>
    </citation>
    <scope>NUCLEOTIDE SEQUENCE [LARGE SCALE GENOMIC DNA]</scope>
    <source>
        <strain evidence="1">Kwan_BN1</strain>
    </source>
</reference>
<dbReference type="AlphaFoldDB" id="A0A7J7JTH7"/>
<evidence type="ECO:0000313" key="1">
    <source>
        <dbReference type="EMBL" id="KAF6029297.1"/>
    </source>
</evidence>
<keyword evidence="2" id="KW-1185">Reference proteome</keyword>
<dbReference type="Proteomes" id="UP000593567">
    <property type="component" value="Unassembled WGS sequence"/>
</dbReference>
<sequence>MSYVNLGILSGHGYMNHTVFRGIEWMDYTVEYDQAAICTGSKPITLDKPGTNTFSKDVFYLRTPAEANKIANKSKARMWSLWAPLS</sequence>
<dbReference type="OrthoDB" id="432169at2759"/>
<protein>
    <submittedName>
        <fullName evidence="1">Uncharacterized protein</fullName>
    </submittedName>
</protein>
<dbReference type="InterPro" id="IPR036188">
    <property type="entry name" value="FAD/NAD-bd_sf"/>
</dbReference>
<organism evidence="1 2">
    <name type="scientific">Bugula neritina</name>
    <name type="common">Brown bryozoan</name>
    <name type="synonym">Sertularia neritina</name>
    <dbReference type="NCBI Taxonomy" id="10212"/>
    <lineage>
        <taxon>Eukaryota</taxon>
        <taxon>Metazoa</taxon>
        <taxon>Spiralia</taxon>
        <taxon>Lophotrochozoa</taxon>
        <taxon>Bryozoa</taxon>
        <taxon>Gymnolaemata</taxon>
        <taxon>Cheilostomatida</taxon>
        <taxon>Flustrina</taxon>
        <taxon>Buguloidea</taxon>
        <taxon>Bugulidae</taxon>
        <taxon>Bugula</taxon>
    </lineage>
</organism>
<comment type="caution">
    <text evidence="1">The sequence shown here is derived from an EMBL/GenBank/DDBJ whole genome shotgun (WGS) entry which is preliminary data.</text>
</comment>
<evidence type="ECO:0000313" key="2">
    <source>
        <dbReference type="Proteomes" id="UP000593567"/>
    </source>
</evidence>
<gene>
    <name evidence="1" type="ORF">EB796_012392</name>
</gene>
<dbReference type="EMBL" id="VXIV02001832">
    <property type="protein sequence ID" value="KAF6029297.1"/>
    <property type="molecule type" value="Genomic_DNA"/>
</dbReference>
<dbReference type="Gene3D" id="3.50.50.60">
    <property type="entry name" value="FAD/NAD(P)-binding domain"/>
    <property type="match status" value="2"/>
</dbReference>
<accession>A0A7J7JTH7</accession>
<name>A0A7J7JTH7_BUGNE</name>
<proteinExistence type="predicted"/>